<dbReference type="Pfam" id="PF00496">
    <property type="entry name" value="SBP_bac_5"/>
    <property type="match status" value="1"/>
</dbReference>
<dbReference type="GO" id="GO:0030288">
    <property type="term" value="C:outer membrane-bounded periplasmic space"/>
    <property type="evidence" value="ECO:0007669"/>
    <property type="project" value="UniProtKB-ARBA"/>
</dbReference>
<dbReference type="InterPro" id="IPR006311">
    <property type="entry name" value="TAT_signal"/>
</dbReference>
<dbReference type="Proteomes" id="UP000469011">
    <property type="component" value="Unassembled WGS sequence"/>
</dbReference>
<dbReference type="InterPro" id="IPR039424">
    <property type="entry name" value="SBP_5"/>
</dbReference>
<evidence type="ECO:0000256" key="1">
    <source>
        <dbReference type="ARBA" id="ARBA00004418"/>
    </source>
</evidence>
<proteinExistence type="inferred from homology"/>
<organism evidence="6 7">
    <name type="scientific">Jiella pacifica</name>
    <dbReference type="NCBI Taxonomy" id="2696469"/>
    <lineage>
        <taxon>Bacteria</taxon>
        <taxon>Pseudomonadati</taxon>
        <taxon>Pseudomonadota</taxon>
        <taxon>Alphaproteobacteria</taxon>
        <taxon>Hyphomicrobiales</taxon>
        <taxon>Aurantimonadaceae</taxon>
        <taxon>Jiella</taxon>
    </lineage>
</organism>
<accession>A0A6N9T7X7</accession>
<keyword evidence="3" id="KW-0813">Transport</keyword>
<dbReference type="GO" id="GO:0043190">
    <property type="term" value="C:ATP-binding cassette (ABC) transporter complex"/>
    <property type="evidence" value="ECO:0007669"/>
    <property type="project" value="InterPro"/>
</dbReference>
<name>A0A6N9T7X7_9HYPH</name>
<dbReference type="GO" id="GO:0015833">
    <property type="term" value="P:peptide transport"/>
    <property type="evidence" value="ECO:0007669"/>
    <property type="project" value="TreeGrafter"/>
</dbReference>
<comment type="similarity">
    <text evidence="2">Belongs to the bacterial solute-binding protein 5 family.</text>
</comment>
<dbReference type="InterPro" id="IPR000914">
    <property type="entry name" value="SBP_5_dom"/>
</dbReference>
<dbReference type="Gene3D" id="3.10.105.10">
    <property type="entry name" value="Dipeptide-binding Protein, Domain 3"/>
    <property type="match status" value="1"/>
</dbReference>
<evidence type="ECO:0000256" key="3">
    <source>
        <dbReference type="ARBA" id="ARBA00022448"/>
    </source>
</evidence>
<dbReference type="InterPro" id="IPR030678">
    <property type="entry name" value="Peptide/Ni-bd"/>
</dbReference>
<evidence type="ECO:0000313" key="6">
    <source>
        <dbReference type="EMBL" id="NDW07380.1"/>
    </source>
</evidence>
<evidence type="ECO:0000313" key="7">
    <source>
        <dbReference type="Proteomes" id="UP000469011"/>
    </source>
</evidence>
<comment type="caution">
    <text evidence="6">The sequence shown here is derived from an EMBL/GenBank/DDBJ whole genome shotgun (WGS) entry which is preliminary data.</text>
</comment>
<dbReference type="RefSeq" id="WP_163465838.1">
    <property type="nucleotide sequence ID" value="NZ_JAAAMG010000028.1"/>
</dbReference>
<keyword evidence="4" id="KW-0732">Signal</keyword>
<feature type="domain" description="Solute-binding protein family 5" evidence="5">
    <location>
        <begin position="95"/>
        <end position="443"/>
    </location>
</feature>
<evidence type="ECO:0000259" key="5">
    <source>
        <dbReference type="Pfam" id="PF00496"/>
    </source>
</evidence>
<gene>
    <name evidence="6" type="ORF">GTK09_23470</name>
</gene>
<evidence type="ECO:0000256" key="4">
    <source>
        <dbReference type="ARBA" id="ARBA00022729"/>
    </source>
</evidence>
<keyword evidence="7" id="KW-1185">Reference proteome</keyword>
<dbReference type="AlphaFoldDB" id="A0A6N9T7X7"/>
<dbReference type="GO" id="GO:1904680">
    <property type="term" value="F:peptide transmembrane transporter activity"/>
    <property type="evidence" value="ECO:0007669"/>
    <property type="project" value="TreeGrafter"/>
</dbReference>
<comment type="subcellular location">
    <subcellularLocation>
        <location evidence="1">Periplasm</location>
    </subcellularLocation>
</comment>
<dbReference type="PANTHER" id="PTHR30290">
    <property type="entry name" value="PERIPLASMIC BINDING COMPONENT OF ABC TRANSPORTER"/>
    <property type="match status" value="1"/>
</dbReference>
<reference evidence="6 7" key="1">
    <citation type="submission" date="2020-01" db="EMBL/GenBank/DDBJ databases">
        <title>Jiella pacifica sp. nov.</title>
        <authorList>
            <person name="Xue Z."/>
            <person name="Zhu S."/>
            <person name="Chen J."/>
            <person name="Yang J."/>
        </authorList>
    </citation>
    <scope>NUCLEOTIDE SEQUENCE [LARGE SCALE GENOMIC DNA]</scope>
    <source>
        <strain evidence="6 7">40Bstr34</strain>
    </source>
</reference>
<sequence>MSHGNDQQGSVSADLRRRQLLKMMGAGTAMALLPNTIASRAVAQDGATKGGVLRLAAPFNPTSLDPVTSGAGSDHMVLYSIYDTLVDFEPDTLQPRPGLATAWEFETPTRLVFTLREGVKFHDGSDFDAEAVKANLERALTHPRSSAKGDLQSLKSVEVLGPHKVALNTSQPNTALPLILADRPGMMASPAAFEGGDRNPVGTGAFRFKRWDDGAVIDLVRFDDYWDEEIPYLDGLTYQVITDLNTGLRSVIAGENHFAYRLNPQQKLVADRVGDRVVVSSAPTVAVYHLVFNYGKAPLDDVRVRQAINYAIDRQAFNQAALMNLGTVAQTMLPPDYWAHDEGLNEFYTLDQEKARKLLAEAGHADGLDLEFFSYSDQASQQRSEVIMEQLRQVGINCRLISASSAEMYQRFMVEGQGDMMMVLWTGRPDPVQGFLFVYGEDGANNAGHVPPPPELAEAMADALVGQTQEERKPAFARMEKAALEHALSSEVAFVPGIEVYSPKVGGYEPNLLGKPKFNRLHLKN</sequence>
<dbReference type="PIRSF" id="PIRSF002741">
    <property type="entry name" value="MppA"/>
    <property type="match status" value="1"/>
</dbReference>
<protein>
    <submittedName>
        <fullName evidence="6">Peptide ABC transporter</fullName>
    </submittedName>
</protein>
<dbReference type="Gene3D" id="3.40.190.10">
    <property type="entry name" value="Periplasmic binding protein-like II"/>
    <property type="match status" value="1"/>
</dbReference>
<evidence type="ECO:0000256" key="2">
    <source>
        <dbReference type="ARBA" id="ARBA00005695"/>
    </source>
</evidence>
<dbReference type="PANTHER" id="PTHR30290:SF9">
    <property type="entry name" value="OLIGOPEPTIDE-BINDING PROTEIN APPA"/>
    <property type="match status" value="1"/>
</dbReference>
<dbReference type="PROSITE" id="PS51318">
    <property type="entry name" value="TAT"/>
    <property type="match status" value="1"/>
</dbReference>
<dbReference type="SUPFAM" id="SSF53850">
    <property type="entry name" value="Periplasmic binding protein-like II"/>
    <property type="match status" value="1"/>
</dbReference>
<dbReference type="EMBL" id="JAAAMG010000028">
    <property type="protein sequence ID" value="NDW07380.1"/>
    <property type="molecule type" value="Genomic_DNA"/>
</dbReference>